<accession>A0A1R3VFX7</accession>
<keyword evidence="3" id="KW-1185">Reference proteome</keyword>
<reference evidence="3" key="1">
    <citation type="submission" date="2017-01" db="EMBL/GenBank/DDBJ databases">
        <authorList>
            <person name="Brunel B."/>
        </authorList>
    </citation>
    <scope>NUCLEOTIDE SEQUENCE [LARGE SCALE GENOMIC DNA]</scope>
</reference>
<gene>
    <name evidence="2" type="ORF">BQ8794_60132</name>
</gene>
<dbReference type="Proteomes" id="UP000188388">
    <property type="component" value="Unassembled WGS sequence"/>
</dbReference>
<evidence type="ECO:0000313" key="2">
    <source>
        <dbReference type="EMBL" id="SIT58823.1"/>
    </source>
</evidence>
<evidence type="ECO:0000256" key="1">
    <source>
        <dbReference type="SAM" id="Phobius"/>
    </source>
</evidence>
<dbReference type="STRING" id="1631249.BQ8794_60132"/>
<name>A0A1R3VFX7_9HYPH</name>
<keyword evidence="1" id="KW-1133">Transmembrane helix</keyword>
<keyword evidence="1" id="KW-0812">Transmembrane</keyword>
<sequence length="39" mass="4126">MKQLLSEMAALADPGFWIALAVVLVPYVIGVALLVWVAG</sequence>
<dbReference type="AlphaFoldDB" id="A0A1R3VFX7"/>
<feature type="transmembrane region" description="Helical" evidence="1">
    <location>
        <begin position="15"/>
        <end position="38"/>
    </location>
</feature>
<evidence type="ECO:0000313" key="3">
    <source>
        <dbReference type="Proteomes" id="UP000188388"/>
    </source>
</evidence>
<proteinExistence type="predicted"/>
<organism evidence="2 3">
    <name type="scientific">Mesorhizobium prunaredense</name>
    <dbReference type="NCBI Taxonomy" id="1631249"/>
    <lineage>
        <taxon>Bacteria</taxon>
        <taxon>Pseudomonadati</taxon>
        <taxon>Pseudomonadota</taxon>
        <taxon>Alphaproteobacteria</taxon>
        <taxon>Hyphomicrobiales</taxon>
        <taxon>Phyllobacteriaceae</taxon>
        <taxon>Mesorhizobium</taxon>
    </lineage>
</organism>
<keyword evidence="1" id="KW-0472">Membrane</keyword>
<protein>
    <submittedName>
        <fullName evidence="2">Uncharacterized protein</fullName>
    </submittedName>
</protein>
<dbReference type="EMBL" id="FTPD01000056">
    <property type="protein sequence ID" value="SIT58823.1"/>
    <property type="molecule type" value="Genomic_DNA"/>
</dbReference>